<gene>
    <name evidence="1" type="ORF">GIY30_09740</name>
</gene>
<comment type="caution">
    <text evidence="1">The sequence shown here is derived from an EMBL/GenBank/DDBJ whole genome shotgun (WGS) entry which is preliminary data.</text>
</comment>
<proteinExistence type="predicted"/>
<dbReference type="AlphaFoldDB" id="A0A6L7GSY0"/>
<protein>
    <submittedName>
        <fullName evidence="1">Uncharacterized protein</fullName>
    </submittedName>
</protein>
<sequence length="45" mass="4735">MSSASNAAELIEACSSRIAVALDTTEAGDFRPVGHRVGDPDTEMR</sequence>
<keyword evidence="2" id="KW-1185">Reference proteome</keyword>
<dbReference type="Proteomes" id="UP000475545">
    <property type="component" value="Unassembled WGS sequence"/>
</dbReference>
<dbReference type="EMBL" id="WMBR01000002">
    <property type="protein sequence ID" value="MXP21628.1"/>
    <property type="molecule type" value="Genomic_DNA"/>
</dbReference>
<accession>A0A6L7GSY0</accession>
<dbReference type="RefSeq" id="WP_160901799.1">
    <property type="nucleotide sequence ID" value="NZ_CP102850.1"/>
</dbReference>
<name>A0A6L7GSY0_9ACTN</name>
<evidence type="ECO:0000313" key="2">
    <source>
        <dbReference type="Proteomes" id="UP000475545"/>
    </source>
</evidence>
<evidence type="ECO:0000313" key="1">
    <source>
        <dbReference type="EMBL" id="MXP21628.1"/>
    </source>
</evidence>
<organism evidence="1 2">
    <name type="scientific">Gordonia mangrovi</name>
    <dbReference type="NCBI Taxonomy" id="2665643"/>
    <lineage>
        <taxon>Bacteria</taxon>
        <taxon>Bacillati</taxon>
        <taxon>Actinomycetota</taxon>
        <taxon>Actinomycetes</taxon>
        <taxon>Mycobacteriales</taxon>
        <taxon>Gordoniaceae</taxon>
        <taxon>Gordonia</taxon>
    </lineage>
</organism>
<reference evidence="1 2" key="1">
    <citation type="submission" date="2019-11" db="EMBL/GenBank/DDBJ databases">
        <title>Gordonia sp. nov., a novel actinobacterium isolated from mangrove soil in Hainan.</title>
        <authorList>
            <person name="Huang X."/>
            <person name="Xie Y."/>
            <person name="Chu X."/>
            <person name="Xiao K."/>
        </authorList>
    </citation>
    <scope>NUCLEOTIDE SEQUENCE [LARGE SCALE GENOMIC DNA]</scope>
    <source>
        <strain evidence="1 2">HNM0687</strain>
    </source>
</reference>